<comment type="catalytic activity">
    <reaction evidence="1">
        <text>D-glucono-1,5-lactone + H2O = D-gluconate + H(+)</text>
        <dbReference type="Rhea" id="RHEA:10440"/>
        <dbReference type="ChEBI" id="CHEBI:15377"/>
        <dbReference type="ChEBI" id="CHEBI:15378"/>
        <dbReference type="ChEBI" id="CHEBI:16217"/>
        <dbReference type="ChEBI" id="CHEBI:18391"/>
        <dbReference type="EC" id="3.1.1.17"/>
    </reaction>
</comment>
<keyword evidence="11" id="KW-0378">Hydrolase</keyword>
<evidence type="ECO:0000256" key="9">
    <source>
        <dbReference type="ARBA" id="ARBA00022490"/>
    </source>
</evidence>
<dbReference type="InParanoid" id="A0A482WJB0"/>
<evidence type="ECO:0000313" key="18">
    <source>
        <dbReference type="Proteomes" id="UP000291343"/>
    </source>
</evidence>
<evidence type="ECO:0000256" key="6">
    <source>
        <dbReference type="ARBA" id="ARBA00008853"/>
    </source>
</evidence>
<evidence type="ECO:0000256" key="5">
    <source>
        <dbReference type="ARBA" id="ARBA00004496"/>
    </source>
</evidence>
<accession>A0A482WJB0</accession>
<evidence type="ECO:0000259" key="16">
    <source>
        <dbReference type="Pfam" id="PF08450"/>
    </source>
</evidence>
<evidence type="ECO:0000256" key="3">
    <source>
        <dbReference type="ARBA" id="ARBA00001936"/>
    </source>
</evidence>
<keyword evidence="12" id="KW-0106">Calcium</keyword>
<feature type="binding site" evidence="15">
    <location>
        <position position="110"/>
    </location>
    <ligand>
        <name>substrate</name>
    </ligand>
</feature>
<keyword evidence="10 15" id="KW-0479">Metal-binding</keyword>
<protein>
    <recommendedName>
        <fullName evidence="8">Regucalcin</fullName>
        <ecNumber evidence="7">3.1.1.17</ecNumber>
    </recommendedName>
    <alternativeName>
        <fullName evidence="13">Gluconolactonase</fullName>
    </alternativeName>
</protein>
<gene>
    <name evidence="17" type="ORF">LSTR_LSTR008184</name>
</gene>
<sequence length="311" mass="34554">MYKVEKISKPLTLGEGPHWDVQTQCLYYVDIKKGSILCYNRELNKNYSAVVGEGKKPVSLIIPVESQKNRFVITMKNDVVLVTWDGSSTDVTDMEVIASMEPEDNTNRLNDGKADPQGRLWAGTMGKEVVDEVTQKKGYEPDKGSLYTLHKDKSIKKQLTKLGIANGLAWTEDKKKMYYIDSLKKRVDSYDYDDETGNISNEKVVFDFIKNDLPGFPDGMTMDAEGKLFVANYGGSQVLKIDPVSGELLDKIPIPALNVTSVAFGGSNLDELYVTTASADKPTVEGEENDGCLYRVTNLQTKGLTPHNIVM</sequence>
<dbReference type="Proteomes" id="UP000291343">
    <property type="component" value="Unassembled WGS sequence"/>
</dbReference>
<feature type="domain" description="SMP-30/Gluconolactonase/LRE-like region" evidence="16">
    <location>
        <begin position="13"/>
        <end position="277"/>
    </location>
</feature>
<dbReference type="InterPro" id="IPR013658">
    <property type="entry name" value="SGL"/>
</dbReference>
<keyword evidence="18" id="KW-1185">Reference proteome</keyword>
<dbReference type="OrthoDB" id="423498at2759"/>
<dbReference type="Pfam" id="PF08450">
    <property type="entry name" value="SGL"/>
    <property type="match status" value="1"/>
</dbReference>
<feature type="binding site" evidence="15">
    <location>
        <position position="166"/>
    </location>
    <ligand>
        <name>a divalent metal cation</name>
        <dbReference type="ChEBI" id="CHEBI:60240"/>
    </ligand>
</feature>
<dbReference type="SUPFAM" id="SSF63829">
    <property type="entry name" value="Calcium-dependent phosphotriesterase"/>
    <property type="match status" value="1"/>
</dbReference>
<feature type="active site" description="Proton donor/acceptor" evidence="14">
    <location>
        <position position="218"/>
    </location>
</feature>
<dbReference type="FunCoup" id="A0A482WJB0">
    <property type="interactions" value="157"/>
</dbReference>
<evidence type="ECO:0000256" key="2">
    <source>
        <dbReference type="ARBA" id="ARBA00001913"/>
    </source>
</evidence>
<name>A0A482WJB0_LAOST</name>
<reference evidence="17 18" key="1">
    <citation type="journal article" date="2017" name="Gigascience">
        <title>Genome sequence of the small brown planthopper, Laodelphax striatellus.</title>
        <authorList>
            <person name="Zhu J."/>
            <person name="Jiang F."/>
            <person name="Wang X."/>
            <person name="Yang P."/>
            <person name="Bao Y."/>
            <person name="Zhao W."/>
            <person name="Wang W."/>
            <person name="Lu H."/>
            <person name="Wang Q."/>
            <person name="Cui N."/>
            <person name="Li J."/>
            <person name="Chen X."/>
            <person name="Luo L."/>
            <person name="Yu J."/>
            <person name="Kang L."/>
            <person name="Cui F."/>
        </authorList>
    </citation>
    <scope>NUCLEOTIDE SEQUENCE [LARGE SCALE GENOMIC DNA]</scope>
    <source>
        <strain evidence="17">Lst14</strain>
    </source>
</reference>
<feature type="binding site" evidence="15">
    <location>
        <position position="128"/>
    </location>
    <ligand>
        <name>substrate</name>
    </ligand>
</feature>
<evidence type="ECO:0000313" key="17">
    <source>
        <dbReference type="EMBL" id="RZF33538.1"/>
    </source>
</evidence>
<dbReference type="PANTHER" id="PTHR10907:SF66">
    <property type="entry name" value="MIP34848P1-RELATED"/>
    <property type="match status" value="1"/>
</dbReference>
<evidence type="ECO:0000256" key="4">
    <source>
        <dbReference type="ARBA" id="ARBA00001946"/>
    </source>
</evidence>
<dbReference type="GO" id="GO:0005509">
    <property type="term" value="F:calcium ion binding"/>
    <property type="evidence" value="ECO:0007669"/>
    <property type="project" value="TreeGrafter"/>
</dbReference>
<feature type="binding site" evidence="15">
    <location>
        <position position="108"/>
    </location>
    <ligand>
        <name>substrate</name>
    </ligand>
</feature>
<comment type="cofactor">
    <cofactor evidence="15">
        <name>Zn(2+)</name>
        <dbReference type="ChEBI" id="CHEBI:29105"/>
    </cofactor>
    <text evidence="15">Binds 1 divalent metal cation per subunit.</text>
</comment>
<keyword evidence="9" id="KW-0963">Cytoplasm</keyword>
<dbReference type="EC" id="3.1.1.17" evidence="7"/>
<comment type="similarity">
    <text evidence="6">Belongs to the SMP-30/CGR1 family.</text>
</comment>
<evidence type="ECO:0000256" key="13">
    <source>
        <dbReference type="ARBA" id="ARBA00032464"/>
    </source>
</evidence>
<dbReference type="SMR" id="A0A482WJB0"/>
<feature type="binding site" evidence="15">
    <location>
        <position position="218"/>
    </location>
    <ligand>
        <name>a divalent metal cation</name>
        <dbReference type="ChEBI" id="CHEBI:60240"/>
    </ligand>
</feature>
<comment type="cofactor">
    <cofactor evidence="4">
        <name>Mg(2+)</name>
        <dbReference type="ChEBI" id="CHEBI:18420"/>
    </cofactor>
</comment>
<dbReference type="GO" id="GO:0019853">
    <property type="term" value="P:L-ascorbic acid biosynthetic process"/>
    <property type="evidence" value="ECO:0007669"/>
    <property type="project" value="TreeGrafter"/>
</dbReference>
<dbReference type="Gene3D" id="2.120.10.30">
    <property type="entry name" value="TolB, C-terminal domain"/>
    <property type="match status" value="1"/>
</dbReference>
<comment type="subcellular location">
    <subcellularLocation>
        <location evidence="5">Cytoplasm</location>
    </subcellularLocation>
</comment>
<dbReference type="InterPro" id="IPR011042">
    <property type="entry name" value="6-blade_b-propeller_TolB-like"/>
</dbReference>
<evidence type="ECO:0000256" key="12">
    <source>
        <dbReference type="ARBA" id="ARBA00022837"/>
    </source>
</evidence>
<dbReference type="EMBL" id="QKKF02033706">
    <property type="protein sequence ID" value="RZF33538.1"/>
    <property type="molecule type" value="Genomic_DNA"/>
</dbReference>
<organism evidence="17 18">
    <name type="scientific">Laodelphax striatellus</name>
    <name type="common">Small brown planthopper</name>
    <name type="synonym">Delphax striatella</name>
    <dbReference type="NCBI Taxonomy" id="195883"/>
    <lineage>
        <taxon>Eukaryota</taxon>
        <taxon>Metazoa</taxon>
        <taxon>Ecdysozoa</taxon>
        <taxon>Arthropoda</taxon>
        <taxon>Hexapoda</taxon>
        <taxon>Insecta</taxon>
        <taxon>Pterygota</taxon>
        <taxon>Neoptera</taxon>
        <taxon>Paraneoptera</taxon>
        <taxon>Hemiptera</taxon>
        <taxon>Auchenorrhyncha</taxon>
        <taxon>Fulgoroidea</taxon>
        <taxon>Delphacidae</taxon>
        <taxon>Criomorphinae</taxon>
        <taxon>Laodelphax</taxon>
    </lineage>
</organism>
<comment type="caution">
    <text evidence="17">The sequence shown here is derived from an EMBL/GenBank/DDBJ whole genome shotgun (WGS) entry which is preliminary data.</text>
</comment>
<evidence type="ECO:0000256" key="15">
    <source>
        <dbReference type="PIRSR" id="PIRSR605511-2"/>
    </source>
</evidence>
<dbReference type="GO" id="GO:0004341">
    <property type="term" value="F:gluconolactonase activity"/>
    <property type="evidence" value="ECO:0007669"/>
    <property type="project" value="UniProtKB-EC"/>
</dbReference>
<evidence type="ECO:0000256" key="1">
    <source>
        <dbReference type="ARBA" id="ARBA00001589"/>
    </source>
</evidence>
<comment type="cofactor">
    <cofactor evidence="3">
        <name>Mn(2+)</name>
        <dbReference type="ChEBI" id="CHEBI:29035"/>
    </cofactor>
</comment>
<comment type="cofactor">
    <cofactor evidence="2">
        <name>Ca(2+)</name>
        <dbReference type="ChEBI" id="CHEBI:29108"/>
    </cofactor>
</comment>
<keyword evidence="15" id="KW-0862">Zinc</keyword>
<evidence type="ECO:0000256" key="7">
    <source>
        <dbReference type="ARBA" id="ARBA00013227"/>
    </source>
</evidence>
<proteinExistence type="inferred from homology"/>
<dbReference type="GO" id="GO:0005737">
    <property type="term" value="C:cytoplasm"/>
    <property type="evidence" value="ECO:0007669"/>
    <property type="project" value="UniProtKB-SubCell"/>
</dbReference>
<dbReference type="FunFam" id="2.120.10.30:FF:000027">
    <property type="entry name" value="Regucalcin homologue"/>
    <property type="match status" value="1"/>
</dbReference>
<dbReference type="PRINTS" id="PR01790">
    <property type="entry name" value="SMP30FAMILY"/>
</dbReference>
<dbReference type="STRING" id="195883.A0A482WJB0"/>
<evidence type="ECO:0000256" key="11">
    <source>
        <dbReference type="ARBA" id="ARBA00022801"/>
    </source>
</evidence>
<dbReference type="PANTHER" id="PTHR10907">
    <property type="entry name" value="REGUCALCIN"/>
    <property type="match status" value="1"/>
</dbReference>
<evidence type="ECO:0000256" key="8">
    <source>
        <dbReference type="ARBA" id="ARBA00016808"/>
    </source>
</evidence>
<dbReference type="InterPro" id="IPR005511">
    <property type="entry name" value="SMP-30"/>
</dbReference>
<evidence type="ECO:0000256" key="10">
    <source>
        <dbReference type="ARBA" id="ARBA00022723"/>
    </source>
</evidence>
<dbReference type="AlphaFoldDB" id="A0A482WJB0"/>
<evidence type="ECO:0000256" key="14">
    <source>
        <dbReference type="PIRSR" id="PIRSR605511-1"/>
    </source>
</evidence>
<feature type="binding site" evidence="15">
    <location>
        <position position="15"/>
    </location>
    <ligand>
        <name>a divalent metal cation</name>
        <dbReference type="ChEBI" id="CHEBI:60240"/>
    </ligand>
</feature>